<dbReference type="Proteomes" id="UP001169006">
    <property type="component" value="Unassembled WGS sequence"/>
</dbReference>
<protein>
    <submittedName>
        <fullName evidence="1">DUF2442 domain-containing protein</fullName>
    </submittedName>
</protein>
<dbReference type="SUPFAM" id="SSF47413">
    <property type="entry name" value="lambda repressor-like DNA-binding domains"/>
    <property type="match status" value="1"/>
</dbReference>
<name>A0ABT8ST89_9HYPH</name>
<dbReference type="SUPFAM" id="SSF143880">
    <property type="entry name" value="NE0471 N-terminal domain-like"/>
    <property type="match status" value="1"/>
</dbReference>
<dbReference type="Pfam" id="PF10387">
    <property type="entry name" value="DUF2442"/>
    <property type="match status" value="1"/>
</dbReference>
<accession>A0ABT8ST89</accession>
<proteinExistence type="predicted"/>
<keyword evidence="2" id="KW-1185">Reference proteome</keyword>
<dbReference type="InterPro" id="IPR010982">
    <property type="entry name" value="Lambda_DNA-bd_dom_sf"/>
</dbReference>
<dbReference type="Gene3D" id="3.30.2020.10">
    <property type="entry name" value="NE0471-like N-terminal domain"/>
    <property type="match status" value="1"/>
</dbReference>
<reference evidence="1" key="2">
    <citation type="submission" date="2023-07" db="EMBL/GenBank/DDBJ databases">
        <authorList>
            <person name="Sun H."/>
        </authorList>
    </citation>
    <scope>NUCLEOTIDE SEQUENCE</scope>
    <source>
        <strain evidence="1">05753</strain>
    </source>
</reference>
<reference evidence="1" key="1">
    <citation type="journal article" date="2015" name="Int. J. Syst. Evol. Microbiol.">
        <title>Rhizobium oryzicola sp. nov., potential plant-growth-promoting endophytic bacteria isolated from rice roots.</title>
        <authorList>
            <person name="Zhang X.X."/>
            <person name="Gao J.S."/>
            <person name="Cao Y.H."/>
            <person name="Sheirdil R.A."/>
            <person name="Wang X.C."/>
            <person name="Zhang L."/>
        </authorList>
    </citation>
    <scope>NUCLEOTIDE SEQUENCE</scope>
    <source>
        <strain evidence="1">05753</strain>
    </source>
</reference>
<dbReference type="Gene3D" id="1.10.260.40">
    <property type="entry name" value="lambda repressor-like DNA-binding domains"/>
    <property type="match status" value="1"/>
</dbReference>
<comment type="caution">
    <text evidence="1">The sequence shown here is derived from an EMBL/GenBank/DDBJ whole genome shotgun (WGS) entry which is preliminary data.</text>
</comment>
<sequence length="151" mass="17172">MSNELITVGEPLPRISHAEILKDRVLRIRWRSGHETTVDLAPVLLSRRAFMPLREDDELFRQISVEEHGTALEWPQGIDLSALWLSKLPSVSFNNADFRNAMEELGMTLEGMAAALEISRRQVADYRKAKPIPKSIAFATRYLVDIRRSAS</sequence>
<evidence type="ECO:0000313" key="1">
    <source>
        <dbReference type="EMBL" id="MDO1581536.1"/>
    </source>
</evidence>
<dbReference type="RefSeq" id="WP_302075639.1">
    <property type="nucleotide sequence ID" value="NZ_JAUKWQ010000001.1"/>
</dbReference>
<evidence type="ECO:0000313" key="2">
    <source>
        <dbReference type="Proteomes" id="UP001169006"/>
    </source>
</evidence>
<gene>
    <name evidence="1" type="ORF">Q2T52_05440</name>
</gene>
<dbReference type="EMBL" id="JAUKWQ010000001">
    <property type="protein sequence ID" value="MDO1581536.1"/>
    <property type="molecule type" value="Genomic_DNA"/>
</dbReference>
<dbReference type="InterPro" id="IPR018841">
    <property type="entry name" value="DUF2442"/>
</dbReference>
<organism evidence="1 2">
    <name type="scientific">Rhizobium oryzicola</name>
    <dbReference type="NCBI Taxonomy" id="1232668"/>
    <lineage>
        <taxon>Bacteria</taxon>
        <taxon>Pseudomonadati</taxon>
        <taxon>Pseudomonadota</taxon>
        <taxon>Alphaproteobacteria</taxon>
        <taxon>Hyphomicrobiales</taxon>
        <taxon>Rhizobiaceae</taxon>
        <taxon>Rhizobium/Agrobacterium group</taxon>
        <taxon>Rhizobium</taxon>
    </lineage>
</organism>
<dbReference type="InterPro" id="IPR036782">
    <property type="entry name" value="NE0471-like_N"/>
</dbReference>